<feature type="binding site" evidence="3">
    <location>
        <position position="72"/>
    </location>
    <ligand>
        <name>Mg(2+)</name>
        <dbReference type="ChEBI" id="CHEBI:18420"/>
        <label>1</label>
    </ligand>
</feature>
<gene>
    <name evidence="4" type="ORF">IFK94_14985</name>
</gene>
<comment type="cofactor">
    <cofactor evidence="3">
        <name>Mg(2+)</name>
        <dbReference type="ChEBI" id="CHEBI:18420"/>
    </cofactor>
    <text evidence="3">Binds 2 magnesium ions per subunit.</text>
</comment>
<dbReference type="SUPFAM" id="SSF101478">
    <property type="entry name" value="ADP-ribosylglycohydrolase"/>
    <property type="match status" value="1"/>
</dbReference>
<evidence type="ECO:0000313" key="4">
    <source>
        <dbReference type="EMBL" id="MBD3869424.1"/>
    </source>
</evidence>
<feature type="binding site" evidence="3">
    <location>
        <position position="304"/>
    </location>
    <ligand>
        <name>Mg(2+)</name>
        <dbReference type="ChEBI" id="CHEBI:18420"/>
        <label>2</label>
    </ligand>
</feature>
<keyword evidence="2" id="KW-0378">Hydrolase</keyword>
<evidence type="ECO:0000256" key="2">
    <source>
        <dbReference type="ARBA" id="ARBA00022801"/>
    </source>
</evidence>
<dbReference type="EMBL" id="JACXWD010000086">
    <property type="protein sequence ID" value="MBD3869424.1"/>
    <property type="molecule type" value="Genomic_DNA"/>
</dbReference>
<keyword evidence="3" id="KW-0479">Metal-binding</keyword>
<dbReference type="Gene3D" id="1.10.4080.10">
    <property type="entry name" value="ADP-ribosylation/Crystallin J1"/>
    <property type="match status" value="1"/>
</dbReference>
<dbReference type="AlphaFoldDB" id="A0A8J6Y4Q5"/>
<protein>
    <submittedName>
        <fullName evidence="4">ADP-ribosylglycohydrolase family protein</fullName>
    </submittedName>
</protein>
<dbReference type="Proteomes" id="UP000648239">
    <property type="component" value="Unassembled WGS sequence"/>
</dbReference>
<dbReference type="GO" id="GO:0016787">
    <property type="term" value="F:hydrolase activity"/>
    <property type="evidence" value="ECO:0007669"/>
    <property type="project" value="UniProtKB-KW"/>
</dbReference>
<organism evidence="4 5">
    <name type="scientific">Candidatus Polarisedimenticola svalbardensis</name>
    <dbReference type="NCBI Taxonomy" id="2886004"/>
    <lineage>
        <taxon>Bacteria</taxon>
        <taxon>Pseudomonadati</taxon>
        <taxon>Acidobacteriota</taxon>
        <taxon>Candidatus Polarisedimenticolia</taxon>
        <taxon>Candidatus Polarisedimenticolales</taxon>
        <taxon>Candidatus Polarisedimenticolaceae</taxon>
        <taxon>Candidatus Polarisedimenticola</taxon>
    </lineage>
</organism>
<dbReference type="Pfam" id="PF03747">
    <property type="entry name" value="ADP_ribosyl_GH"/>
    <property type="match status" value="1"/>
</dbReference>
<comment type="caution">
    <text evidence="4">The sequence shown here is derived from an EMBL/GenBank/DDBJ whole genome shotgun (WGS) entry which is preliminary data.</text>
</comment>
<evidence type="ECO:0000256" key="1">
    <source>
        <dbReference type="ARBA" id="ARBA00010702"/>
    </source>
</evidence>
<evidence type="ECO:0000256" key="3">
    <source>
        <dbReference type="PIRSR" id="PIRSR605502-1"/>
    </source>
</evidence>
<dbReference type="InterPro" id="IPR005502">
    <property type="entry name" value="Ribosyl_crysJ1"/>
</dbReference>
<feature type="binding site" evidence="3">
    <location>
        <position position="71"/>
    </location>
    <ligand>
        <name>Mg(2+)</name>
        <dbReference type="ChEBI" id="CHEBI:18420"/>
        <label>1</label>
    </ligand>
</feature>
<dbReference type="InterPro" id="IPR036705">
    <property type="entry name" value="Ribosyl_crysJ1_sf"/>
</dbReference>
<evidence type="ECO:0000313" key="5">
    <source>
        <dbReference type="Proteomes" id="UP000648239"/>
    </source>
</evidence>
<keyword evidence="3" id="KW-0460">Magnesium</keyword>
<sequence>MTNHVPDGSRVGSWEPDDRADRILGCLLGGAVGDGFGFAVEFMRLQEILDRYGPDGLQHPQFRDDRLLVTDDTQMTMFTAEGLIRAQRRLADRGMASVEAVGWNALQRWLKTQGEEAECRFDDGWLVDDGCLWNRRAPGATCIGALRNDMPPDYRADNNSKGCGGVMRVAPAGLLEADWSDERVFELGASLASLTHGHPTGYLASGAMALIIRKLMDGSDMPTAVRSALDLLRPMDRSDETVAALEQALQFGGETGPDHRLSLKVLGEGWVAEEALAVGVYSAMQGEDFPDVFRIAANHDGDSDSTASIAGQIYGAAYGCGGLPHDWTRRLDVLEPLLILAHDLWAVGCGLETVESYPPN</sequence>
<reference evidence="4 5" key="1">
    <citation type="submission" date="2020-08" db="EMBL/GenBank/DDBJ databases">
        <title>Acidobacteriota in marine sediments use diverse sulfur dissimilation pathways.</title>
        <authorList>
            <person name="Wasmund K."/>
        </authorList>
    </citation>
    <scope>NUCLEOTIDE SEQUENCE [LARGE SCALE GENOMIC DNA]</scope>
    <source>
        <strain evidence="4">MAG AM4</strain>
    </source>
</reference>
<comment type="similarity">
    <text evidence="1">Belongs to the ADP-ribosylglycohydrolase family.</text>
</comment>
<feature type="binding site" evidence="3">
    <location>
        <position position="302"/>
    </location>
    <ligand>
        <name>Mg(2+)</name>
        <dbReference type="ChEBI" id="CHEBI:18420"/>
        <label>2</label>
    </ligand>
</feature>
<dbReference type="PANTHER" id="PTHR16222:SF24">
    <property type="entry name" value="ADP-RIBOSYLHYDROLASE ARH3"/>
    <property type="match status" value="1"/>
</dbReference>
<dbReference type="GO" id="GO:0046872">
    <property type="term" value="F:metal ion binding"/>
    <property type="evidence" value="ECO:0007669"/>
    <property type="project" value="UniProtKB-KW"/>
</dbReference>
<name>A0A8J6Y4Q5_9BACT</name>
<feature type="binding site" evidence="3">
    <location>
        <position position="305"/>
    </location>
    <ligand>
        <name>Mg(2+)</name>
        <dbReference type="ChEBI" id="CHEBI:18420"/>
        <label>2</label>
    </ligand>
</feature>
<feature type="binding site" evidence="3">
    <location>
        <position position="70"/>
    </location>
    <ligand>
        <name>Mg(2+)</name>
        <dbReference type="ChEBI" id="CHEBI:18420"/>
        <label>1</label>
    </ligand>
</feature>
<accession>A0A8J6Y4Q5</accession>
<dbReference type="PANTHER" id="PTHR16222">
    <property type="entry name" value="ADP-RIBOSYLGLYCOHYDROLASE"/>
    <property type="match status" value="1"/>
</dbReference>
<proteinExistence type="inferred from homology"/>
<dbReference type="InterPro" id="IPR050792">
    <property type="entry name" value="ADP-ribosylglycohydrolase"/>
</dbReference>